<feature type="compositionally biased region" description="Basic and acidic residues" evidence="4">
    <location>
        <begin position="425"/>
        <end position="434"/>
    </location>
</feature>
<organism evidence="5 6">
    <name type="scientific">Yarrowia lipolytica</name>
    <name type="common">Candida lipolytica</name>
    <dbReference type="NCBI Taxonomy" id="4952"/>
    <lineage>
        <taxon>Eukaryota</taxon>
        <taxon>Fungi</taxon>
        <taxon>Dikarya</taxon>
        <taxon>Ascomycota</taxon>
        <taxon>Saccharomycotina</taxon>
        <taxon>Dipodascomycetes</taxon>
        <taxon>Dipodascales</taxon>
        <taxon>Dipodascales incertae sedis</taxon>
        <taxon>Yarrowia</taxon>
    </lineage>
</organism>
<name>A0A371BZZ1_YARLL</name>
<dbReference type="InterPro" id="IPR039328">
    <property type="entry name" value="WDR89"/>
</dbReference>
<sequence>MNVSAAKELQLSGKEYVLAIVPVPARKAVAAALSDNSIHLVSLDLSHSTKIVDKSHERIVGMKNFDESTVMTWGNDGVKLWDLREQNSDSNKPLLWMKQGTLGPIVSCDFRDNIVVGGSELVGTDAGICLWDVTKPKADGMPFIEFPDVHNDDVTELRFHPTRENIVVSGSTDGLVNVYDIKETDQDEVVKQVFNHDSSIHFAGFTSANRVYVISHMETLSIYEMDFEKDDYVSREPLEFGDVRQKFGCEYVADIVPGYVISGSNNADTYAPGQVQLLPFRNETVTHENEAAGVVTLNEAHGTEVVRTVYLDAANDAVYTGGEDGYIRLWNVPDLQLGFGDFMTNEDTEMGGSDEGWQEVTPKKDKKDKKDMKDKKDKKDKKEDKDKKEKREKREKKEKRKKEKEEADKKDKKKKEKKDKKDKKDKKEERFAPY</sequence>
<proteinExistence type="predicted"/>
<evidence type="ECO:0000256" key="4">
    <source>
        <dbReference type="SAM" id="MobiDB-lite"/>
    </source>
</evidence>
<dbReference type="VEuPathDB" id="FungiDB:YALI0_E19404g"/>
<protein>
    <submittedName>
        <fullName evidence="5">WD40-repeat-containing domain protein</fullName>
    </submittedName>
</protein>
<reference evidence="5 6" key="1">
    <citation type="submission" date="2018-07" db="EMBL/GenBank/DDBJ databases">
        <title>Draft Genome Assemblies for Five Robust Yarrowia lipolytica Strains Exhibiting High Lipid Production and Pentose Sugar Utilization and Sugar Alcohol Secretion from Undetoxified Lignocellulosic Biomass Hydrolysates.</title>
        <authorList>
            <consortium name="DOE Joint Genome Institute"/>
            <person name="Walker C."/>
            <person name="Ryu S."/>
            <person name="Na H."/>
            <person name="Zane M."/>
            <person name="LaButti K."/>
            <person name="Lipzen A."/>
            <person name="Haridas S."/>
            <person name="Barry K."/>
            <person name="Grigoriev I.V."/>
            <person name="Quarterman J."/>
            <person name="Slininger P."/>
            <person name="Dien B."/>
            <person name="Trinh C.T."/>
        </authorList>
    </citation>
    <scope>NUCLEOTIDE SEQUENCE [LARGE SCALE GENOMIC DNA]</scope>
    <source>
        <strain evidence="5 6">YB392</strain>
    </source>
</reference>
<dbReference type="Pfam" id="PF00400">
    <property type="entry name" value="WD40"/>
    <property type="match status" value="2"/>
</dbReference>
<feature type="compositionally biased region" description="Basic and acidic residues" evidence="4">
    <location>
        <begin position="361"/>
        <end position="389"/>
    </location>
</feature>
<dbReference type="AlphaFoldDB" id="A0A371BZZ1"/>
<dbReference type="PROSITE" id="PS00678">
    <property type="entry name" value="WD_REPEATS_1"/>
    <property type="match status" value="1"/>
</dbReference>
<dbReference type="OMA" id="PLGCEYV"/>
<dbReference type="PROSITE" id="PS50082">
    <property type="entry name" value="WD_REPEATS_2"/>
    <property type="match status" value="2"/>
</dbReference>
<evidence type="ECO:0000256" key="1">
    <source>
        <dbReference type="ARBA" id="ARBA00022574"/>
    </source>
</evidence>
<dbReference type="PANTHER" id="PTHR22889">
    <property type="entry name" value="WD REPEAT-CONTAINING PROTEIN 89"/>
    <property type="match status" value="1"/>
</dbReference>
<dbReference type="VEuPathDB" id="FungiDB:YALI1_E23229g"/>
<feature type="repeat" description="WD" evidence="3">
    <location>
        <begin position="306"/>
        <end position="332"/>
    </location>
</feature>
<accession>A0A371BZZ1</accession>
<feature type="compositionally biased region" description="Basic residues" evidence="4">
    <location>
        <begin position="390"/>
        <end position="402"/>
    </location>
</feature>
<gene>
    <name evidence="5" type="ORF">B0I71DRAFT_10435</name>
</gene>
<dbReference type="InterPro" id="IPR019775">
    <property type="entry name" value="WD40_repeat_CS"/>
</dbReference>
<keyword evidence="1 3" id="KW-0853">WD repeat</keyword>
<dbReference type="PROSITE" id="PS50294">
    <property type="entry name" value="WD_REPEATS_REGION"/>
    <property type="match status" value="1"/>
</dbReference>
<keyword evidence="2" id="KW-0677">Repeat</keyword>
<dbReference type="PANTHER" id="PTHR22889:SF0">
    <property type="entry name" value="WD REPEAT-CONTAINING PROTEIN 89"/>
    <property type="match status" value="1"/>
</dbReference>
<dbReference type="InterPro" id="IPR001680">
    <property type="entry name" value="WD40_rpt"/>
</dbReference>
<dbReference type="Proteomes" id="UP000256601">
    <property type="component" value="Unassembled WGS sequence"/>
</dbReference>
<evidence type="ECO:0000256" key="2">
    <source>
        <dbReference type="ARBA" id="ARBA00022737"/>
    </source>
</evidence>
<feature type="region of interest" description="Disordered" evidence="4">
    <location>
        <begin position="346"/>
        <end position="434"/>
    </location>
</feature>
<dbReference type="SMART" id="SM00320">
    <property type="entry name" value="WD40"/>
    <property type="match status" value="4"/>
</dbReference>
<dbReference type="InterPro" id="IPR036322">
    <property type="entry name" value="WD40_repeat_dom_sf"/>
</dbReference>
<dbReference type="EMBL" id="KZ859070">
    <property type="protein sequence ID" value="RDW23665.1"/>
    <property type="molecule type" value="Genomic_DNA"/>
</dbReference>
<feature type="repeat" description="WD" evidence="3">
    <location>
        <begin position="147"/>
        <end position="189"/>
    </location>
</feature>
<evidence type="ECO:0000313" key="5">
    <source>
        <dbReference type="EMBL" id="RDW23665.1"/>
    </source>
</evidence>
<evidence type="ECO:0000313" key="6">
    <source>
        <dbReference type="Proteomes" id="UP000256601"/>
    </source>
</evidence>
<dbReference type="InterPro" id="IPR015943">
    <property type="entry name" value="WD40/YVTN_repeat-like_dom_sf"/>
</dbReference>
<evidence type="ECO:0000256" key="3">
    <source>
        <dbReference type="PROSITE-ProRule" id="PRU00221"/>
    </source>
</evidence>
<dbReference type="SUPFAM" id="SSF50978">
    <property type="entry name" value="WD40 repeat-like"/>
    <property type="match status" value="1"/>
</dbReference>
<feature type="compositionally biased region" description="Basic residues" evidence="4">
    <location>
        <begin position="411"/>
        <end position="424"/>
    </location>
</feature>
<dbReference type="Gene3D" id="2.130.10.10">
    <property type="entry name" value="YVTN repeat-like/Quinoprotein amine dehydrogenase"/>
    <property type="match status" value="2"/>
</dbReference>